<dbReference type="GO" id="GO:0015798">
    <property type="term" value="P:myo-inositol transport"/>
    <property type="evidence" value="ECO:0007669"/>
    <property type="project" value="UniProtKB-ARBA"/>
</dbReference>
<evidence type="ECO:0000256" key="6">
    <source>
        <dbReference type="ARBA" id="ARBA00023136"/>
    </source>
</evidence>
<feature type="transmembrane region" description="Helical" evidence="8">
    <location>
        <begin position="476"/>
        <end position="494"/>
    </location>
</feature>
<keyword evidence="11" id="KW-1185">Reference proteome</keyword>
<dbReference type="PRINTS" id="PR00171">
    <property type="entry name" value="SUGRTRNSPORT"/>
</dbReference>
<dbReference type="InterPro" id="IPR036259">
    <property type="entry name" value="MFS_trans_sf"/>
</dbReference>
<evidence type="ECO:0000256" key="8">
    <source>
        <dbReference type="SAM" id="Phobius"/>
    </source>
</evidence>
<dbReference type="AlphaFoldDB" id="A0A8H4GPN2"/>
<dbReference type="GO" id="GO:0022857">
    <property type="term" value="F:transmembrane transporter activity"/>
    <property type="evidence" value="ECO:0007669"/>
    <property type="project" value="InterPro"/>
</dbReference>
<evidence type="ECO:0000259" key="9">
    <source>
        <dbReference type="PROSITE" id="PS50850"/>
    </source>
</evidence>
<dbReference type="NCBIfam" id="TIGR00879">
    <property type="entry name" value="SP"/>
    <property type="match status" value="1"/>
</dbReference>
<proteinExistence type="inferred from homology"/>
<feature type="transmembrane region" description="Helical" evidence="8">
    <location>
        <begin position="337"/>
        <end position="358"/>
    </location>
</feature>
<evidence type="ECO:0000313" key="11">
    <source>
        <dbReference type="Proteomes" id="UP000653565"/>
    </source>
</evidence>
<comment type="caution">
    <text evidence="10">The sequence shown here is derived from an EMBL/GenBank/DDBJ whole genome shotgun (WGS) entry which is preliminary data.</text>
</comment>
<evidence type="ECO:0000256" key="5">
    <source>
        <dbReference type="ARBA" id="ARBA00022989"/>
    </source>
</evidence>
<keyword evidence="5 8" id="KW-1133">Transmembrane helix</keyword>
<dbReference type="PROSITE" id="PS00217">
    <property type="entry name" value="SUGAR_TRANSPORT_2"/>
    <property type="match status" value="1"/>
</dbReference>
<evidence type="ECO:0000256" key="4">
    <source>
        <dbReference type="ARBA" id="ARBA00022692"/>
    </source>
</evidence>
<feature type="transmembrane region" description="Helical" evidence="8">
    <location>
        <begin position="121"/>
        <end position="141"/>
    </location>
</feature>
<dbReference type="InterPro" id="IPR003663">
    <property type="entry name" value="Sugar/inositol_transpt"/>
</dbReference>
<dbReference type="SUPFAM" id="SSF103473">
    <property type="entry name" value="MFS general substrate transporter"/>
    <property type="match status" value="1"/>
</dbReference>
<evidence type="ECO:0000313" key="10">
    <source>
        <dbReference type="EMBL" id="KAF4225818.1"/>
    </source>
</evidence>
<comment type="catalytic activity">
    <reaction evidence="7">
        <text>myo-inositol(out) + H(+)(out) = myo-inositol(in) + H(+)(in)</text>
        <dbReference type="Rhea" id="RHEA:60364"/>
        <dbReference type="ChEBI" id="CHEBI:15378"/>
        <dbReference type="ChEBI" id="CHEBI:17268"/>
    </reaction>
</comment>
<dbReference type="GO" id="GO:0015791">
    <property type="term" value="P:polyol transmembrane transport"/>
    <property type="evidence" value="ECO:0007669"/>
    <property type="project" value="UniProtKB-ARBA"/>
</dbReference>
<dbReference type="FunFam" id="1.20.1250.20:FF:000073">
    <property type="entry name" value="MFS myo-inositol transporter, putative"/>
    <property type="match status" value="1"/>
</dbReference>
<feature type="transmembrane region" description="Helical" evidence="8">
    <location>
        <begin position="50"/>
        <end position="67"/>
    </location>
</feature>
<comment type="subcellular location">
    <subcellularLocation>
        <location evidence="1">Membrane</location>
        <topology evidence="1">Multi-pass membrane protein</topology>
    </subcellularLocation>
</comment>
<feature type="transmembrane region" description="Helical" evidence="8">
    <location>
        <begin position="370"/>
        <end position="388"/>
    </location>
</feature>
<dbReference type="Proteomes" id="UP000653565">
    <property type="component" value="Unassembled WGS sequence"/>
</dbReference>
<evidence type="ECO:0000256" key="7">
    <source>
        <dbReference type="ARBA" id="ARBA00049119"/>
    </source>
</evidence>
<evidence type="ECO:0000256" key="2">
    <source>
        <dbReference type="ARBA" id="ARBA00010992"/>
    </source>
</evidence>
<dbReference type="InterPro" id="IPR005829">
    <property type="entry name" value="Sugar_transporter_CS"/>
</dbReference>
<feature type="domain" description="Major facilitator superfamily (MFS) profile" evidence="9">
    <location>
        <begin position="54"/>
        <end position="498"/>
    </location>
</feature>
<name>A0A8H4GPN2_9EURO</name>
<organism evidence="10 11">
    <name type="scientific">Aspergillus fumigatiaffinis</name>
    <dbReference type="NCBI Taxonomy" id="340414"/>
    <lineage>
        <taxon>Eukaryota</taxon>
        <taxon>Fungi</taxon>
        <taxon>Dikarya</taxon>
        <taxon>Ascomycota</taxon>
        <taxon>Pezizomycotina</taxon>
        <taxon>Eurotiomycetes</taxon>
        <taxon>Eurotiomycetidae</taxon>
        <taxon>Eurotiales</taxon>
        <taxon>Aspergillaceae</taxon>
        <taxon>Aspergillus</taxon>
        <taxon>Aspergillus subgen. Fumigati</taxon>
    </lineage>
</organism>
<gene>
    <name evidence="10" type="ORF">CNMCM6805_005797</name>
</gene>
<feature type="transmembrane region" description="Helical" evidence="8">
    <location>
        <begin position="301"/>
        <end position="325"/>
    </location>
</feature>
<feature type="transmembrane region" description="Helical" evidence="8">
    <location>
        <begin position="147"/>
        <end position="168"/>
    </location>
</feature>
<feature type="transmembrane region" description="Helical" evidence="8">
    <location>
        <begin position="569"/>
        <end position="589"/>
    </location>
</feature>
<keyword evidence="4 8" id="KW-0812">Transmembrane</keyword>
<keyword evidence="6 8" id="KW-0472">Membrane</keyword>
<feature type="transmembrane region" description="Helical" evidence="8">
    <location>
        <begin position="442"/>
        <end position="464"/>
    </location>
</feature>
<dbReference type="EMBL" id="JAAAPX010000327">
    <property type="protein sequence ID" value="KAF4225818.1"/>
    <property type="molecule type" value="Genomic_DNA"/>
</dbReference>
<reference evidence="10" key="1">
    <citation type="journal article" date="2020" name="bioRxiv">
        <title>Genomic and phenotypic heterogeneity of clinical isolates of the human pathogens Aspergillus fumigatus, Aspergillus lentulus and Aspergillus fumigatiaffinis.</title>
        <authorList>
            <person name="dos Santos R.A.C."/>
            <person name="Steenwyk J.L."/>
            <person name="Rivero-Menendez O."/>
            <person name="Mead M.E."/>
            <person name="Silva L.P."/>
            <person name="Bastos R.W."/>
            <person name="Alastruey-Izquierdo A."/>
            <person name="Goldman G.H."/>
            <person name="Rokas A."/>
        </authorList>
    </citation>
    <scope>NUCLEOTIDE SEQUENCE</scope>
    <source>
        <strain evidence="10">CNM-CM6805</strain>
    </source>
</reference>
<dbReference type="GO" id="GO:0016020">
    <property type="term" value="C:membrane"/>
    <property type="evidence" value="ECO:0007669"/>
    <property type="project" value="UniProtKB-SubCell"/>
</dbReference>
<sequence>MISHDIKTAAADQAPKADSVSQNWIAPVEQRHLVDEHVIQAENEDKMTPYLVFLIASAALGGFLYGYDTGVVGVALPYVGTEFGYALSYVQQEVATAATTVGSIFGAAILGMFADRWGRKLCLLISDLFFTAGAIIIASSFSLGQLVAGRLILGVGVGGAAVICPLYITELAPTAVRGRCVGTNGFCIPFGQTVAVAIGARMQNVKGNWRILFGLGVVPSLVQLALMHYLPESPRVLILRGQDDKAREVLKTIYKYASPQIIELKLQIVKDHIAATTALQRSTTFWQRSKKLWTHKPYRRSIFTVSLIQVFGQFTGYNTLLYYAGTLFGLLGLSNPSVGGLIPSITNTFFLLCGMVMVDRIGRRGLLMKFGPIMVIGLTWCLVAFYYMCKPTGHVLVNGYPYPQKDVGLVIAGIVIFVTGFGSTYAHLCWYQSEYLALEIRAAGSAISTVASFSANLVVAVSFLTELENLTPSGTYGLYLGFIIIGLVLAYFCYPETKGLSVDEAFTLFDEGFGVKKSKQMRREKIQMQHTYNAEGLHVAVTDGVDKGEASHKENVDPIKSFGNDPTTLFTTLLAFLLTSIAFASAIPASPEPNFLRRADDDWELVIYPDVEPSGQCGGTSSKVSGPGNRACHNFKTTGCVDVKLQTGIFDCEFQFKTNSCDEKPANRLHVQQGAVTNGYQVPDIKFLTVTYNDKPPSVK</sequence>
<reference evidence="10" key="2">
    <citation type="submission" date="2020-04" db="EMBL/GenBank/DDBJ databases">
        <authorList>
            <person name="Santos R.A.C."/>
            <person name="Steenwyk J.L."/>
            <person name="Rivero-Menendez O."/>
            <person name="Mead M.E."/>
            <person name="Silva L.P."/>
            <person name="Bastos R.W."/>
            <person name="Alastruey-Izquierdo A."/>
            <person name="Goldman G.H."/>
            <person name="Rokas A."/>
        </authorList>
    </citation>
    <scope>NUCLEOTIDE SEQUENCE</scope>
    <source>
        <strain evidence="10">CNM-CM6805</strain>
    </source>
</reference>
<protein>
    <recommendedName>
        <fullName evidence="9">Major facilitator superfamily (MFS) profile domain-containing protein</fullName>
    </recommendedName>
</protein>
<accession>A0A8H4GPN2</accession>
<feature type="transmembrane region" description="Helical" evidence="8">
    <location>
        <begin position="408"/>
        <end position="430"/>
    </location>
</feature>
<dbReference type="PROSITE" id="PS00216">
    <property type="entry name" value="SUGAR_TRANSPORT_1"/>
    <property type="match status" value="2"/>
</dbReference>
<dbReference type="PANTHER" id="PTHR48020:SF12">
    <property type="entry name" value="PROTON MYO-INOSITOL COTRANSPORTER"/>
    <property type="match status" value="1"/>
</dbReference>
<feature type="transmembrane region" description="Helical" evidence="8">
    <location>
        <begin position="94"/>
        <end position="114"/>
    </location>
</feature>
<comment type="similarity">
    <text evidence="2">Belongs to the major facilitator superfamily. Sugar transporter (TC 2.A.1.1) family.</text>
</comment>
<dbReference type="Pfam" id="PF00083">
    <property type="entry name" value="Sugar_tr"/>
    <property type="match status" value="1"/>
</dbReference>
<evidence type="ECO:0000256" key="3">
    <source>
        <dbReference type="ARBA" id="ARBA00022448"/>
    </source>
</evidence>
<dbReference type="InterPro" id="IPR020846">
    <property type="entry name" value="MFS_dom"/>
</dbReference>
<dbReference type="PANTHER" id="PTHR48020">
    <property type="entry name" value="PROTON MYO-INOSITOL COTRANSPORTER"/>
    <property type="match status" value="1"/>
</dbReference>
<dbReference type="Gene3D" id="1.20.1250.20">
    <property type="entry name" value="MFS general substrate transporter like domains"/>
    <property type="match status" value="1"/>
</dbReference>
<keyword evidence="3" id="KW-0813">Transport</keyword>
<dbReference type="InterPro" id="IPR050814">
    <property type="entry name" value="Myo-inositol_Transporter"/>
</dbReference>
<dbReference type="InterPro" id="IPR005828">
    <property type="entry name" value="MFS_sugar_transport-like"/>
</dbReference>
<evidence type="ECO:0000256" key="1">
    <source>
        <dbReference type="ARBA" id="ARBA00004141"/>
    </source>
</evidence>
<dbReference type="PROSITE" id="PS50850">
    <property type="entry name" value="MFS"/>
    <property type="match status" value="1"/>
</dbReference>